<feature type="coiled-coil region" evidence="1">
    <location>
        <begin position="183"/>
        <end position="216"/>
    </location>
</feature>
<organism evidence="4 5">
    <name type="scientific">Capsella rubella</name>
    <dbReference type="NCBI Taxonomy" id="81985"/>
    <lineage>
        <taxon>Eukaryota</taxon>
        <taxon>Viridiplantae</taxon>
        <taxon>Streptophyta</taxon>
        <taxon>Embryophyta</taxon>
        <taxon>Tracheophyta</taxon>
        <taxon>Spermatophyta</taxon>
        <taxon>Magnoliopsida</taxon>
        <taxon>eudicotyledons</taxon>
        <taxon>Gunneridae</taxon>
        <taxon>Pentapetalae</taxon>
        <taxon>rosids</taxon>
        <taxon>malvids</taxon>
        <taxon>Brassicales</taxon>
        <taxon>Brassicaceae</taxon>
        <taxon>Camelineae</taxon>
        <taxon>Capsella</taxon>
    </lineage>
</organism>
<dbReference type="EMBL" id="KB870807">
    <property type="protein sequence ID" value="EOA30285.1"/>
    <property type="molecule type" value="Genomic_DNA"/>
</dbReference>
<evidence type="ECO:0000256" key="2">
    <source>
        <dbReference type="SAM" id="MobiDB-lite"/>
    </source>
</evidence>
<evidence type="ECO:0000313" key="5">
    <source>
        <dbReference type="Proteomes" id="UP000029121"/>
    </source>
</evidence>
<protein>
    <recommendedName>
        <fullName evidence="3">DUF3444 domain-containing protein</fullName>
    </recommendedName>
</protein>
<dbReference type="STRING" id="81985.R0G4I2"/>
<dbReference type="PANTHER" id="PTHR45089:SF21">
    <property type="entry name" value="TRICHOHYALIN-LIKE PROTEIN (DUF3444)"/>
    <property type="match status" value="1"/>
</dbReference>
<dbReference type="PANTHER" id="PTHR45089">
    <property type="entry name" value="DNAJ HEAT SHOCK AMINO-TERMINAL DOMAIN PROTEIN-RELATED"/>
    <property type="match status" value="1"/>
</dbReference>
<dbReference type="Pfam" id="PF11926">
    <property type="entry name" value="DUF3444"/>
    <property type="match status" value="1"/>
</dbReference>
<feature type="compositionally biased region" description="Polar residues" evidence="2">
    <location>
        <begin position="1"/>
        <end position="25"/>
    </location>
</feature>
<keyword evidence="1" id="KW-0175">Coiled coil</keyword>
<accession>R0G4I2</accession>
<dbReference type="AlphaFoldDB" id="R0G4I2"/>
<dbReference type="EMBL" id="KB870807">
    <property type="protein sequence ID" value="EOA30286.1"/>
    <property type="molecule type" value="Genomic_DNA"/>
</dbReference>
<reference evidence="5" key="1">
    <citation type="journal article" date="2013" name="Nat. Genet.">
        <title>The Capsella rubella genome and the genomic consequences of rapid mating system evolution.</title>
        <authorList>
            <person name="Slotte T."/>
            <person name="Hazzouri K.M."/>
            <person name="Agren J.A."/>
            <person name="Koenig D."/>
            <person name="Maumus F."/>
            <person name="Guo Y.L."/>
            <person name="Steige K."/>
            <person name="Platts A.E."/>
            <person name="Escobar J.S."/>
            <person name="Newman L.K."/>
            <person name="Wang W."/>
            <person name="Mandakova T."/>
            <person name="Vello E."/>
            <person name="Smith L.M."/>
            <person name="Henz S.R."/>
            <person name="Steffen J."/>
            <person name="Takuno S."/>
            <person name="Brandvain Y."/>
            <person name="Coop G."/>
            <person name="Andolfatto P."/>
            <person name="Hu T.T."/>
            <person name="Blanchette M."/>
            <person name="Clark R.M."/>
            <person name="Quesneville H."/>
            <person name="Nordborg M."/>
            <person name="Gaut B.S."/>
            <person name="Lysak M.A."/>
            <person name="Jenkins J."/>
            <person name="Grimwood J."/>
            <person name="Chapman J."/>
            <person name="Prochnik S."/>
            <person name="Shu S."/>
            <person name="Rokhsar D."/>
            <person name="Schmutz J."/>
            <person name="Weigel D."/>
            <person name="Wright S.I."/>
        </authorList>
    </citation>
    <scope>NUCLEOTIDE SEQUENCE [LARGE SCALE GENOMIC DNA]</scope>
    <source>
        <strain evidence="5">cv. Monte Gargano</strain>
    </source>
</reference>
<evidence type="ECO:0000259" key="3">
    <source>
        <dbReference type="Pfam" id="PF11926"/>
    </source>
</evidence>
<keyword evidence="5" id="KW-1185">Reference proteome</keyword>
<proteinExistence type="predicted"/>
<evidence type="ECO:0000256" key="1">
    <source>
        <dbReference type="SAM" id="Coils"/>
    </source>
</evidence>
<name>R0G4I2_9BRAS</name>
<dbReference type="Proteomes" id="UP000029121">
    <property type="component" value="Unassembled WGS sequence"/>
</dbReference>
<evidence type="ECO:0000313" key="4">
    <source>
        <dbReference type="EMBL" id="EOA30286.1"/>
    </source>
</evidence>
<dbReference type="InterPro" id="IPR024593">
    <property type="entry name" value="DUF3444"/>
</dbReference>
<dbReference type="eggNOG" id="ENOG502QS8C">
    <property type="taxonomic scope" value="Eukaryota"/>
</dbReference>
<gene>
    <name evidence="4" type="ORF">CARUB_v10013411mg</name>
</gene>
<sequence length="537" mass="62645">MEPTDSSPPRDTSEQNPMPSPNGKTETWVKDFKRIAIDLDLGERLSSKIRETASSIFDFSLQWEEYDKEMELKDKLFMERFVELKKKEERVKLVEERERKVELTEASISQRLSALEEKENECDMKQFLGENVMRAIQEEHGELMRGFHARENELRLLDETIREKSKDLEKKEVDFQLKQHAETREIEHRREFLELKEKQLEEREKLLELKQRQVDERSTNAETCKRSWVESVSTKEGRDSESLIPPGKKQKSITELYHAGEEKNALHIKISSSLASATDSEHTSEAKRREAYGIACIDEPDEDPEPFTCPDPDFNDFNNKISSFALRQIWALYDPIDDMPRYYAQIRGITYKPDLSLRVKWLESVQTTENEVPIPIACGRFIYGKTEKKSQFMFSHKMNPITRGQHVTINPRKGETWALFTDWTETWNCHREQHKPPYKYEFVEVLSEFDSDHGIGVAYLGRVEGFTSVYKHASRHGFVKVMIQADEMLRFSHRVPSIEMTGHEKEGVPAGSFELDPAAIPQAYLKAAKVEEEKIRV</sequence>
<feature type="region of interest" description="Disordered" evidence="2">
    <location>
        <begin position="1"/>
        <end position="27"/>
    </location>
</feature>
<reference evidence="4" key="2">
    <citation type="journal article" date="2013" name="Nat. Genet.">
        <title>Genome sequencing of Capsella rubella.</title>
        <authorList>
            <person name="Schmutz J."/>
            <person name="Prochnik S."/>
            <person name="Nordborg M."/>
            <person name="Weigel D."/>
            <person name="Rokhsar D."/>
            <person name="Wright S."/>
        </authorList>
    </citation>
    <scope>NUCLEOTIDE SEQUENCE</scope>
</reference>
<feature type="domain" description="DUF3444" evidence="3">
    <location>
        <begin position="304"/>
        <end position="504"/>
    </location>
</feature>